<dbReference type="PANTHER" id="PTHR11014:SF63">
    <property type="entry name" value="METALLOPEPTIDASE, PUTATIVE (AFU_ORTHOLOGUE AFUA_6G09600)-RELATED"/>
    <property type="match status" value="1"/>
</dbReference>
<dbReference type="Pfam" id="PF07687">
    <property type="entry name" value="M20_dimer"/>
    <property type="match status" value="1"/>
</dbReference>
<dbReference type="PIRSF" id="PIRSF005962">
    <property type="entry name" value="Pept_M20D_amidohydro"/>
    <property type="match status" value="1"/>
</dbReference>
<sequence length="406" mass="42701">MTFLEDATAMQGDLAELRKRLHGHPEIGLDLPRTQEAVLSALSGLPLEITTGTRTTSVTAVLRGGQREAADPKTVLIRGDMDALPVDEETGLDFASTNGAMHACGHDLHTTSLVGAAKLLCQHRDALKGDVVLMFQPGEEGFDGAGVMIDEGVLDAAGRRVDAAFGMHVFSSQLPSGVFTSRAGTVMSASHGLYVTVRGAGGHGSAPHRAKDPIAAAAAMITALQTMVTRTFDIFDPVVVTVGKFTGGTRRNIIPDTATFEATVRCYSEANSELLASSIRRAVEGVAASHGVDVEYRFDREYPTTVNTAAEVDFSADVVRNVLGEERYQDMPHPISASEDFSRVIAAVPGAFLGIGATPPGLDPDAAPMNHSPRADFDPAVLSDASAVYAGLAARRLDAFAEEVAS</sequence>
<dbReference type="EMBL" id="JAQGLA010000099">
    <property type="protein sequence ID" value="MDA3630398.1"/>
    <property type="molecule type" value="Genomic_DNA"/>
</dbReference>
<keyword evidence="3" id="KW-1185">Reference proteome</keyword>
<dbReference type="Proteomes" id="UP001210380">
    <property type="component" value="Unassembled WGS sequence"/>
</dbReference>
<dbReference type="Gene3D" id="3.30.70.360">
    <property type="match status" value="1"/>
</dbReference>
<proteinExistence type="predicted"/>
<dbReference type="Gene3D" id="3.40.630.10">
    <property type="entry name" value="Zn peptidases"/>
    <property type="match status" value="1"/>
</dbReference>
<gene>
    <name evidence="2" type="ORF">OU415_33570</name>
</gene>
<dbReference type="RefSeq" id="WP_270953583.1">
    <property type="nucleotide sequence ID" value="NZ_JAQGLA010000099.1"/>
</dbReference>
<dbReference type="InterPro" id="IPR017439">
    <property type="entry name" value="Amidohydrolase"/>
</dbReference>
<feature type="domain" description="Peptidase M20 dimerisation" evidence="1">
    <location>
        <begin position="191"/>
        <end position="286"/>
    </location>
</feature>
<evidence type="ECO:0000259" key="1">
    <source>
        <dbReference type="Pfam" id="PF07687"/>
    </source>
</evidence>
<evidence type="ECO:0000313" key="2">
    <source>
        <dbReference type="EMBL" id="MDA3630398.1"/>
    </source>
</evidence>
<organism evidence="2 3">
    <name type="scientific">Saccharopolyspora oryzae</name>
    <dbReference type="NCBI Taxonomy" id="2997343"/>
    <lineage>
        <taxon>Bacteria</taxon>
        <taxon>Bacillati</taxon>
        <taxon>Actinomycetota</taxon>
        <taxon>Actinomycetes</taxon>
        <taxon>Pseudonocardiales</taxon>
        <taxon>Pseudonocardiaceae</taxon>
        <taxon>Saccharopolyspora</taxon>
    </lineage>
</organism>
<reference evidence="2 3" key="1">
    <citation type="submission" date="2022-11" db="EMBL/GenBank/DDBJ databases">
        <title>Draft genome sequence of Saccharopolyspora sp. WRP15-2 isolated from rhizosphere soils of wild rice in Thailand.</title>
        <authorList>
            <person name="Duangmal K."/>
            <person name="Kammanee S."/>
            <person name="Muangham S."/>
        </authorList>
    </citation>
    <scope>NUCLEOTIDE SEQUENCE [LARGE SCALE GENOMIC DNA]</scope>
    <source>
        <strain evidence="2 3">WRP15-2</strain>
    </source>
</reference>
<accession>A0ABT4V8Y8</accession>
<dbReference type="Pfam" id="PF01546">
    <property type="entry name" value="Peptidase_M20"/>
    <property type="match status" value="1"/>
</dbReference>
<dbReference type="PANTHER" id="PTHR11014">
    <property type="entry name" value="PEPTIDASE M20 FAMILY MEMBER"/>
    <property type="match status" value="1"/>
</dbReference>
<protein>
    <submittedName>
        <fullName evidence="2">M20 family metallopeptidase</fullName>
    </submittedName>
</protein>
<comment type="caution">
    <text evidence="2">The sequence shown here is derived from an EMBL/GenBank/DDBJ whole genome shotgun (WGS) entry which is preliminary data.</text>
</comment>
<name>A0ABT4V8Y8_9PSEU</name>
<evidence type="ECO:0000313" key="3">
    <source>
        <dbReference type="Proteomes" id="UP001210380"/>
    </source>
</evidence>
<dbReference type="SUPFAM" id="SSF53187">
    <property type="entry name" value="Zn-dependent exopeptidases"/>
    <property type="match status" value="1"/>
</dbReference>
<dbReference type="NCBIfam" id="TIGR01891">
    <property type="entry name" value="amidohydrolases"/>
    <property type="match status" value="1"/>
</dbReference>
<dbReference type="InterPro" id="IPR011650">
    <property type="entry name" value="Peptidase_M20_dimer"/>
</dbReference>
<dbReference type="CDD" id="cd03886">
    <property type="entry name" value="M20_Acy1"/>
    <property type="match status" value="1"/>
</dbReference>
<dbReference type="InterPro" id="IPR002933">
    <property type="entry name" value="Peptidase_M20"/>
</dbReference>
<dbReference type="SUPFAM" id="SSF55031">
    <property type="entry name" value="Bacterial exopeptidase dimerisation domain"/>
    <property type="match status" value="1"/>
</dbReference>
<dbReference type="InterPro" id="IPR036264">
    <property type="entry name" value="Bact_exopeptidase_dim_dom"/>
</dbReference>